<dbReference type="Pfam" id="PF11887">
    <property type="entry name" value="Mce4_CUP1"/>
    <property type="match status" value="1"/>
</dbReference>
<keyword evidence="1" id="KW-0472">Membrane</keyword>
<accession>H5TSA9</accession>
<dbReference type="OrthoDB" id="5241191at2"/>
<sequence length="340" mass="36400">MIDWRKSMVERDPVKIGIIGTIILIIVLALAFNLRSFSFVTGERDYHAQFADASGLQSGDPVQLSGIEVGTVKAIEIDGAHVAVDFGVKEDARKRLGDHTRAAIKVKTLLGQRYIDLHPDGAGALSPGDTITLDRTSSGYDITRDLEEVTHKVDKTDKTQLTEALDELSTVQEALPSNIRQTIDGVSRLSATIGSRDQAVSQLLANSAGVSQILANRNEQLTAMFGQGQTLFATLNRRSAAIHSILVQTTDLSRALNSLSGDVKEILAPTLDKLGTVVDLLNKNYDNINQSISGMKTFTYQLGDAVGSGPFFTVLLQNILPANTGVTGNGTAGDRTGGPR</sequence>
<dbReference type="Proteomes" id="UP000005038">
    <property type="component" value="Unassembled WGS sequence"/>
</dbReference>
<dbReference type="InterPro" id="IPR003399">
    <property type="entry name" value="Mce/MlaD"/>
</dbReference>
<keyword evidence="1" id="KW-0812">Transmembrane</keyword>
<dbReference type="GO" id="GO:0005576">
    <property type="term" value="C:extracellular region"/>
    <property type="evidence" value="ECO:0007669"/>
    <property type="project" value="TreeGrafter"/>
</dbReference>
<keyword evidence="5" id="KW-1185">Reference proteome</keyword>
<dbReference type="AlphaFoldDB" id="H5TSA9"/>
<dbReference type="EMBL" id="BAFB01000211">
    <property type="protein sequence ID" value="GAB36367.1"/>
    <property type="molecule type" value="Genomic_DNA"/>
</dbReference>
<dbReference type="RefSeq" id="WP_007240549.1">
    <property type="nucleotide sequence ID" value="NZ_BAFB01000211.1"/>
</dbReference>
<protein>
    <submittedName>
        <fullName evidence="4">Mce family protein</fullName>
    </submittedName>
</protein>
<dbReference type="PANTHER" id="PTHR33371:SF18">
    <property type="entry name" value="MCE-FAMILY PROTEIN MCE3C"/>
    <property type="match status" value="1"/>
</dbReference>
<comment type="caution">
    <text evidence="4">The sequence shown here is derived from an EMBL/GenBank/DDBJ whole genome shotgun (WGS) entry which is preliminary data.</text>
</comment>
<feature type="domain" description="Mammalian cell entry C-terminal" evidence="3">
    <location>
        <begin position="124"/>
        <end position="309"/>
    </location>
</feature>
<evidence type="ECO:0000313" key="5">
    <source>
        <dbReference type="Proteomes" id="UP000005038"/>
    </source>
</evidence>
<dbReference type="Pfam" id="PF02470">
    <property type="entry name" value="MlaD"/>
    <property type="match status" value="1"/>
</dbReference>
<feature type="transmembrane region" description="Helical" evidence="1">
    <location>
        <begin position="16"/>
        <end position="34"/>
    </location>
</feature>
<dbReference type="InterPro" id="IPR005693">
    <property type="entry name" value="Mce"/>
</dbReference>
<dbReference type="PRINTS" id="PR01782">
    <property type="entry name" value="MCEVIRFACTOR"/>
</dbReference>
<name>H5TSA9_GORO1</name>
<proteinExistence type="predicted"/>
<evidence type="ECO:0000256" key="1">
    <source>
        <dbReference type="SAM" id="Phobius"/>
    </source>
</evidence>
<evidence type="ECO:0000313" key="4">
    <source>
        <dbReference type="EMBL" id="GAB36367.1"/>
    </source>
</evidence>
<dbReference type="InterPro" id="IPR052336">
    <property type="entry name" value="MlaD_Phospholipid_Transporter"/>
</dbReference>
<feature type="domain" description="Mce/MlaD" evidence="2">
    <location>
        <begin position="44"/>
        <end position="119"/>
    </location>
</feature>
<gene>
    <name evidence="4" type="primary">mceC</name>
    <name evidence="4" type="ORF">GOOTI_211_00210</name>
</gene>
<reference evidence="4" key="1">
    <citation type="submission" date="2012-02" db="EMBL/GenBank/DDBJ databases">
        <title>Whole genome shotgun sequence of Gordonia otitidis NBRC 100426.</title>
        <authorList>
            <person name="Yoshida I."/>
            <person name="Hosoyama A."/>
            <person name="Tsuchikane K."/>
            <person name="Katsumata H."/>
            <person name="Yamazaki S."/>
            <person name="Fujita N."/>
        </authorList>
    </citation>
    <scope>NUCLEOTIDE SEQUENCE [LARGE SCALE GENOMIC DNA]</scope>
    <source>
        <strain evidence="4">NBRC 100426</strain>
    </source>
</reference>
<dbReference type="PANTHER" id="PTHR33371">
    <property type="entry name" value="INTERMEMBRANE PHOSPHOLIPID TRANSPORT SYSTEM BINDING PROTEIN MLAD-RELATED"/>
    <property type="match status" value="1"/>
</dbReference>
<organism evidence="4 5">
    <name type="scientific">Gordonia otitidis (strain DSM 44809 / CCUG 52243 / JCM 12355 / NBRC 100426 / IFM 10032)</name>
    <dbReference type="NCBI Taxonomy" id="1108044"/>
    <lineage>
        <taxon>Bacteria</taxon>
        <taxon>Bacillati</taxon>
        <taxon>Actinomycetota</taxon>
        <taxon>Actinomycetes</taxon>
        <taxon>Mycobacteriales</taxon>
        <taxon>Gordoniaceae</taxon>
        <taxon>Gordonia</taxon>
    </lineage>
</organism>
<dbReference type="STRING" id="1108044.GOOTI_211_00210"/>
<evidence type="ECO:0000259" key="3">
    <source>
        <dbReference type="Pfam" id="PF11887"/>
    </source>
</evidence>
<dbReference type="NCBIfam" id="TIGR00996">
    <property type="entry name" value="Mtu_fam_mce"/>
    <property type="match status" value="1"/>
</dbReference>
<dbReference type="InterPro" id="IPR024516">
    <property type="entry name" value="Mce_C"/>
</dbReference>
<keyword evidence="1" id="KW-1133">Transmembrane helix</keyword>
<evidence type="ECO:0000259" key="2">
    <source>
        <dbReference type="Pfam" id="PF02470"/>
    </source>
</evidence>